<feature type="domain" description="GS catalytic" evidence="8">
    <location>
        <begin position="121"/>
        <end position="469"/>
    </location>
</feature>
<dbReference type="InterPro" id="IPR008146">
    <property type="entry name" value="Gln_synth_cat_dom"/>
</dbReference>
<dbReference type="SMART" id="SM01230">
    <property type="entry name" value="Gln-synt_C"/>
    <property type="match status" value="1"/>
</dbReference>
<keyword evidence="4" id="KW-0067">ATP-binding</keyword>
<evidence type="ECO:0000259" key="7">
    <source>
        <dbReference type="PROSITE" id="PS51986"/>
    </source>
</evidence>
<evidence type="ECO:0000313" key="9">
    <source>
        <dbReference type="EMBL" id="GCD41342.1"/>
    </source>
</evidence>
<dbReference type="GO" id="GO:0004356">
    <property type="term" value="F:glutamine synthetase activity"/>
    <property type="evidence" value="ECO:0007669"/>
    <property type="project" value="InterPro"/>
</dbReference>
<dbReference type="RefSeq" id="WP_125052201.1">
    <property type="nucleotide sequence ID" value="NZ_BHZD01000001.1"/>
</dbReference>
<accession>A0A401VW78</accession>
<reference evidence="9 10" key="1">
    <citation type="submission" date="2018-11" db="EMBL/GenBank/DDBJ databases">
        <title>Whole genome sequence of Streptomyces paromomycinus NBRC 15454(T).</title>
        <authorList>
            <person name="Komaki H."/>
            <person name="Tamura T."/>
        </authorList>
    </citation>
    <scope>NUCLEOTIDE SEQUENCE [LARGE SCALE GENOMIC DNA]</scope>
    <source>
        <strain evidence="9 10">NBRC 15454</strain>
    </source>
</reference>
<evidence type="ECO:0000256" key="4">
    <source>
        <dbReference type="ARBA" id="ARBA00022840"/>
    </source>
</evidence>
<dbReference type="GO" id="GO:0006542">
    <property type="term" value="P:glutamine biosynthetic process"/>
    <property type="evidence" value="ECO:0007669"/>
    <property type="project" value="InterPro"/>
</dbReference>
<dbReference type="SUPFAM" id="SSF54368">
    <property type="entry name" value="Glutamine synthetase, N-terminal domain"/>
    <property type="match status" value="1"/>
</dbReference>
<protein>
    <submittedName>
        <fullName evidence="9">Glutamine synthetase</fullName>
    </submittedName>
</protein>
<comment type="caution">
    <text evidence="9">The sequence shown here is derived from an EMBL/GenBank/DDBJ whole genome shotgun (WGS) entry which is preliminary data.</text>
</comment>
<dbReference type="PANTHER" id="PTHR43785">
    <property type="entry name" value="GAMMA-GLUTAMYLPUTRESCINE SYNTHETASE"/>
    <property type="match status" value="1"/>
</dbReference>
<evidence type="ECO:0000313" key="10">
    <source>
        <dbReference type="Proteomes" id="UP000286746"/>
    </source>
</evidence>
<dbReference type="Pfam" id="PF16952">
    <property type="entry name" value="Gln-synt_N_2"/>
    <property type="match status" value="1"/>
</dbReference>
<dbReference type="PANTHER" id="PTHR43785:SF12">
    <property type="entry name" value="TYPE-1 GLUTAMINE SYNTHETASE 2"/>
    <property type="match status" value="1"/>
</dbReference>
<dbReference type="InterPro" id="IPR036651">
    <property type="entry name" value="Gln_synt_N_sf"/>
</dbReference>
<keyword evidence="3" id="KW-0547">Nucleotide-binding</keyword>
<keyword evidence="10" id="KW-1185">Reference proteome</keyword>
<dbReference type="InterPro" id="IPR008147">
    <property type="entry name" value="Gln_synt_N"/>
</dbReference>
<dbReference type="GO" id="GO:0005524">
    <property type="term" value="F:ATP binding"/>
    <property type="evidence" value="ECO:0007669"/>
    <property type="project" value="UniProtKB-KW"/>
</dbReference>
<evidence type="ECO:0000256" key="1">
    <source>
        <dbReference type="ARBA" id="ARBA00009897"/>
    </source>
</evidence>
<dbReference type="Gene3D" id="3.10.20.70">
    <property type="entry name" value="Glutamine synthetase, N-terminal domain"/>
    <property type="match status" value="1"/>
</dbReference>
<evidence type="ECO:0000259" key="8">
    <source>
        <dbReference type="PROSITE" id="PS51987"/>
    </source>
</evidence>
<feature type="domain" description="GS beta-grasp" evidence="7">
    <location>
        <begin position="22"/>
        <end position="114"/>
    </location>
</feature>
<dbReference type="PROSITE" id="PS51987">
    <property type="entry name" value="GS_CATALYTIC"/>
    <property type="match status" value="1"/>
</dbReference>
<dbReference type="SUPFAM" id="SSF55931">
    <property type="entry name" value="Glutamine synthetase/guanido kinase"/>
    <property type="match status" value="1"/>
</dbReference>
<dbReference type="PROSITE" id="PS51986">
    <property type="entry name" value="GS_BETA_GRASP"/>
    <property type="match status" value="1"/>
</dbReference>
<dbReference type="EMBL" id="BHZD01000001">
    <property type="protein sequence ID" value="GCD41342.1"/>
    <property type="molecule type" value="Genomic_DNA"/>
</dbReference>
<sequence length="469" mass="49709">MEPGPAQQWGDARRTAARLDAEHVRAVALTWVDNAGIARTKTVPTARLAPAVQRGVGMSPVFDVFTSDDAITASAHLGGPDGDLRLFPDLERVTVLAAQPGWAWAPVDRYDQLGTPHPGCQRQFARRMVDRAADAGLVLQMGFETEWVVTRAPEAGGGRPDGAAGAGETLDYPCAGPAYGMTRVVELSDYLRDVAEALALQDIDVLQLHPEYAPGQFEVSTASADPLRAADELVLVRETVRAVSLRHGLRASFAPSVVAGQVGNGCHLHLSLHRGERSLHRDRDAEWSLDPDAVRFLGGVLEAMPALLAVGCPSPASYLRLGPSVWAGAYQCWGVENREAALRLVTGAPGDPDGGHAEIKPFDAAANPYLAVGAVIAAGLHGLSTGAALPPPVTGDPGVLGVRERARRGIVRLPSSLTESTDRLAESAVLREAMGEVLYGAVIAVRRAEAAHFADSEPEEIAAATRWRY</sequence>
<comment type="similarity">
    <text evidence="1 5 6">Belongs to the glutamine synthetase family.</text>
</comment>
<gene>
    <name evidence="9" type="ORF">GKJPGBOP_00995</name>
</gene>
<name>A0A401VW78_STREY</name>
<evidence type="ECO:0000256" key="6">
    <source>
        <dbReference type="RuleBase" id="RU000384"/>
    </source>
</evidence>
<evidence type="ECO:0000256" key="3">
    <source>
        <dbReference type="ARBA" id="ARBA00022741"/>
    </source>
</evidence>
<dbReference type="Pfam" id="PF00120">
    <property type="entry name" value="Gln-synt_C"/>
    <property type="match status" value="1"/>
</dbReference>
<keyword evidence="2" id="KW-0436">Ligase</keyword>
<dbReference type="Proteomes" id="UP000286746">
    <property type="component" value="Unassembled WGS sequence"/>
</dbReference>
<evidence type="ECO:0000256" key="5">
    <source>
        <dbReference type="PROSITE-ProRule" id="PRU01330"/>
    </source>
</evidence>
<proteinExistence type="inferred from homology"/>
<organism evidence="9 10">
    <name type="scientific">Streptomyces paromomycinus</name>
    <name type="common">Streptomyces rimosus subsp. paromomycinus</name>
    <dbReference type="NCBI Taxonomy" id="92743"/>
    <lineage>
        <taxon>Bacteria</taxon>
        <taxon>Bacillati</taxon>
        <taxon>Actinomycetota</taxon>
        <taxon>Actinomycetes</taxon>
        <taxon>Kitasatosporales</taxon>
        <taxon>Streptomycetaceae</taxon>
        <taxon>Streptomyces</taxon>
    </lineage>
</organism>
<dbReference type="InterPro" id="IPR014746">
    <property type="entry name" value="Gln_synth/guanido_kin_cat_dom"/>
</dbReference>
<dbReference type="AlphaFoldDB" id="A0A401VW78"/>
<evidence type="ECO:0000256" key="2">
    <source>
        <dbReference type="ARBA" id="ARBA00022598"/>
    </source>
</evidence>
<dbReference type="Gene3D" id="3.30.590.10">
    <property type="entry name" value="Glutamine synthetase/guanido kinase, catalytic domain"/>
    <property type="match status" value="1"/>
</dbReference>